<feature type="transmembrane region" description="Helical" evidence="3">
    <location>
        <begin position="118"/>
        <end position="142"/>
    </location>
</feature>
<dbReference type="InterPro" id="IPR051477">
    <property type="entry name" value="Expansin_CellWall"/>
</dbReference>
<keyword evidence="5" id="KW-1185">Reference proteome</keyword>
<keyword evidence="3" id="KW-0812">Transmembrane</keyword>
<dbReference type="SUPFAM" id="SSF50685">
    <property type="entry name" value="Barwin-like endoglucanases"/>
    <property type="match status" value="1"/>
</dbReference>
<gene>
    <name evidence="4" type="ORF">QC761_311245</name>
</gene>
<keyword evidence="3" id="KW-0472">Membrane</keyword>
<evidence type="ECO:0000256" key="2">
    <source>
        <dbReference type="SAM" id="MobiDB-lite"/>
    </source>
</evidence>
<proteinExistence type="predicted"/>
<evidence type="ECO:0000256" key="3">
    <source>
        <dbReference type="SAM" id="Phobius"/>
    </source>
</evidence>
<dbReference type="PANTHER" id="PTHR31836:SF28">
    <property type="entry name" value="SRCR DOMAIN-CONTAINING PROTEIN-RELATED"/>
    <property type="match status" value="1"/>
</dbReference>
<comment type="caution">
    <text evidence="4">The sequence shown here is derived from an EMBL/GenBank/DDBJ whole genome shotgun (WGS) entry which is preliminary data.</text>
</comment>
<keyword evidence="1" id="KW-0732">Signal</keyword>
<dbReference type="InterPro" id="IPR036908">
    <property type="entry name" value="RlpA-like_sf"/>
</dbReference>
<dbReference type="Gene3D" id="2.40.40.10">
    <property type="entry name" value="RlpA-like domain"/>
    <property type="match status" value="1"/>
</dbReference>
<protein>
    <recommendedName>
        <fullName evidence="6">RlpA-like protein double-psi beta-barrel domain-containing protein</fullName>
    </recommendedName>
</protein>
<dbReference type="CDD" id="cd22191">
    <property type="entry name" value="DPBB_RlpA_EXP_N-like"/>
    <property type="match status" value="1"/>
</dbReference>
<evidence type="ECO:0000256" key="1">
    <source>
        <dbReference type="ARBA" id="ARBA00022729"/>
    </source>
</evidence>
<dbReference type="GeneID" id="87897732"/>
<reference evidence="4 5" key="1">
    <citation type="journal article" date="2023" name="bioRxiv">
        <title>High-quality genome assemblies of four members of thePodospora anserinaspecies complex.</title>
        <authorList>
            <person name="Ament-Velasquez S.L."/>
            <person name="Vogan A.A."/>
            <person name="Wallerman O."/>
            <person name="Hartmann F."/>
            <person name="Gautier V."/>
            <person name="Silar P."/>
            <person name="Giraud T."/>
            <person name="Johannesson H."/>
        </authorList>
    </citation>
    <scope>NUCLEOTIDE SEQUENCE [LARGE SCALE GENOMIC DNA]</scope>
    <source>
        <strain evidence="4 5">CBS 112042</strain>
    </source>
</reference>
<feature type="compositionally biased region" description="Polar residues" evidence="2">
    <location>
        <begin position="75"/>
        <end position="85"/>
    </location>
</feature>
<feature type="region of interest" description="Disordered" evidence="2">
    <location>
        <begin position="72"/>
        <end position="94"/>
    </location>
</feature>
<sequence>MADQPVAPARASTLEMERIRYDPEWEIPTNYPPRNKPENPLLAKIKSTFTTTTPSTLRPPAASTPAVVNIDSKETSLPPSTSHSANGVPLPPGKQHPGLLNRYLPPEKRWFGHLTRRAFLLLLLAILFILALALGLGLGLGLRHRQSKSIPLPWTSAGKGVQTGSLTFYDPSSVAGACGWYSSGNDSVVAVSHVLFDAGLDASGTKNSNGNVLCGRMIRVWEEGKEGDKKVVEVVDRCTGCEVRDLDLGDGVFGEVTGQAQDRGRVRGAWEWV</sequence>
<dbReference type="PANTHER" id="PTHR31836">
    <property type="match status" value="1"/>
</dbReference>
<accession>A0ABR0FQ12</accession>
<dbReference type="RefSeq" id="XP_062734075.1">
    <property type="nucleotide sequence ID" value="XM_062878250.1"/>
</dbReference>
<keyword evidence="3" id="KW-1133">Transmembrane helix</keyword>
<evidence type="ECO:0000313" key="5">
    <source>
        <dbReference type="Proteomes" id="UP001322138"/>
    </source>
</evidence>
<dbReference type="Proteomes" id="UP001322138">
    <property type="component" value="Unassembled WGS sequence"/>
</dbReference>
<dbReference type="EMBL" id="JAFFGZ010000005">
    <property type="protein sequence ID" value="KAK4645099.1"/>
    <property type="molecule type" value="Genomic_DNA"/>
</dbReference>
<name>A0ABR0FQ12_9PEZI</name>
<evidence type="ECO:0008006" key="6">
    <source>
        <dbReference type="Google" id="ProtNLM"/>
    </source>
</evidence>
<organism evidence="4 5">
    <name type="scientific">Podospora bellae-mahoneyi</name>
    <dbReference type="NCBI Taxonomy" id="2093777"/>
    <lineage>
        <taxon>Eukaryota</taxon>
        <taxon>Fungi</taxon>
        <taxon>Dikarya</taxon>
        <taxon>Ascomycota</taxon>
        <taxon>Pezizomycotina</taxon>
        <taxon>Sordariomycetes</taxon>
        <taxon>Sordariomycetidae</taxon>
        <taxon>Sordariales</taxon>
        <taxon>Podosporaceae</taxon>
        <taxon>Podospora</taxon>
    </lineage>
</organism>
<evidence type="ECO:0000313" key="4">
    <source>
        <dbReference type="EMBL" id="KAK4645099.1"/>
    </source>
</evidence>